<feature type="transmembrane region" description="Helical" evidence="12">
    <location>
        <begin position="193"/>
        <end position="213"/>
    </location>
</feature>
<feature type="transmembrane region" description="Helical" evidence="12">
    <location>
        <begin position="303"/>
        <end position="323"/>
    </location>
</feature>
<dbReference type="PANTHER" id="PTHR30474:SF2">
    <property type="entry name" value="PEPTIDOGLYCAN GLYCOSYLTRANSFERASE FTSW-RELATED"/>
    <property type="match status" value="1"/>
</dbReference>
<dbReference type="EC" id="2.4.99.28" evidence="10"/>
<evidence type="ECO:0000256" key="3">
    <source>
        <dbReference type="ARBA" id="ARBA00022679"/>
    </source>
</evidence>
<dbReference type="GO" id="GO:0008955">
    <property type="term" value="F:peptidoglycan glycosyltransferase activity"/>
    <property type="evidence" value="ECO:0007669"/>
    <property type="project" value="UniProtKB-EC"/>
</dbReference>
<dbReference type="GO" id="GO:0015648">
    <property type="term" value="F:lipid-linked peptidoglycan transporter activity"/>
    <property type="evidence" value="ECO:0007669"/>
    <property type="project" value="TreeGrafter"/>
</dbReference>
<dbReference type="GO" id="GO:0009252">
    <property type="term" value="P:peptidoglycan biosynthetic process"/>
    <property type="evidence" value="ECO:0007669"/>
    <property type="project" value="UniProtKB-KW"/>
</dbReference>
<sequence>MNHLNLIKRHIDHILLGQILVIAAFGLIMLYSASSAKSIYLTGGKTNSMYLTAHLKRLLIALCAMTAFIFIDYRKLKQWAPILIGVSFGLLSLGLILKFISGSTFPVRWIHLGPFTFQTSDFARLSVIIYLAAYLDTNHRKMTDFTNGLLPPILILATICSLIVLQPDFSTAMVIALIGFVLLFIGGAKMSQLAACGSIGITLSVPVLLLKSYRLDRILAWFNHEGANNYQASQSLISLGNGGLFGLGLGQSMQKDKFLPTPHTDFIFAIIGEETGFLGGMFLLVLFILIYRRGIKIARECTDPFGIFLAVGIGFNLICYTFINVAVVTGILPVTGLQIPMVSYGGSGLVITLIGVGILLNISQRKRSVLLSNIRNKRIYG</sequence>
<dbReference type="GO" id="GO:0005886">
    <property type="term" value="C:plasma membrane"/>
    <property type="evidence" value="ECO:0007669"/>
    <property type="project" value="TreeGrafter"/>
</dbReference>
<evidence type="ECO:0000256" key="12">
    <source>
        <dbReference type="SAM" id="Phobius"/>
    </source>
</evidence>
<evidence type="ECO:0000256" key="4">
    <source>
        <dbReference type="ARBA" id="ARBA00022692"/>
    </source>
</evidence>
<evidence type="ECO:0000256" key="5">
    <source>
        <dbReference type="ARBA" id="ARBA00022960"/>
    </source>
</evidence>
<keyword evidence="2" id="KW-0328">Glycosyltransferase</keyword>
<keyword evidence="7 12" id="KW-1133">Transmembrane helix</keyword>
<reference evidence="13" key="1">
    <citation type="submission" date="2018-05" db="EMBL/GenBank/DDBJ databases">
        <authorList>
            <person name="Lanie J.A."/>
            <person name="Ng W.-L."/>
            <person name="Kazmierczak K.M."/>
            <person name="Andrzejewski T.M."/>
            <person name="Davidsen T.M."/>
            <person name="Wayne K.J."/>
            <person name="Tettelin H."/>
            <person name="Glass J.I."/>
            <person name="Rusch D."/>
            <person name="Podicherti R."/>
            <person name="Tsui H.-C.T."/>
            <person name="Winkler M.E."/>
        </authorList>
    </citation>
    <scope>NUCLEOTIDE SEQUENCE</scope>
</reference>
<feature type="transmembrane region" description="Helical" evidence="12">
    <location>
        <begin position="12"/>
        <end position="34"/>
    </location>
</feature>
<feature type="transmembrane region" description="Helical" evidence="12">
    <location>
        <begin position="145"/>
        <end position="164"/>
    </location>
</feature>
<evidence type="ECO:0000256" key="2">
    <source>
        <dbReference type="ARBA" id="ARBA00022676"/>
    </source>
</evidence>
<evidence type="ECO:0000256" key="8">
    <source>
        <dbReference type="ARBA" id="ARBA00023136"/>
    </source>
</evidence>
<feature type="transmembrane region" description="Helical" evidence="12">
    <location>
        <begin position="170"/>
        <end position="186"/>
    </location>
</feature>
<comment type="subcellular location">
    <subcellularLocation>
        <location evidence="1">Membrane</location>
        <topology evidence="1">Multi-pass membrane protein</topology>
    </subcellularLocation>
</comment>
<keyword evidence="3" id="KW-0808">Transferase</keyword>
<dbReference type="AlphaFoldDB" id="A0A382B2E7"/>
<evidence type="ECO:0000256" key="1">
    <source>
        <dbReference type="ARBA" id="ARBA00004141"/>
    </source>
</evidence>
<feature type="transmembrane region" description="Helical" evidence="12">
    <location>
        <begin position="266"/>
        <end position="291"/>
    </location>
</feature>
<keyword evidence="4 12" id="KW-0812">Transmembrane</keyword>
<feature type="transmembrane region" description="Helical" evidence="12">
    <location>
        <begin position="80"/>
        <end position="100"/>
    </location>
</feature>
<dbReference type="GO" id="GO:0051301">
    <property type="term" value="P:cell division"/>
    <property type="evidence" value="ECO:0007669"/>
    <property type="project" value="InterPro"/>
</dbReference>
<evidence type="ECO:0000256" key="6">
    <source>
        <dbReference type="ARBA" id="ARBA00022984"/>
    </source>
</evidence>
<feature type="transmembrane region" description="Helical" evidence="12">
    <location>
        <begin position="54"/>
        <end position="73"/>
    </location>
</feature>
<accession>A0A382B2E7</accession>
<gene>
    <name evidence="13" type="ORF">METZ01_LOCUS160545</name>
</gene>
<keyword evidence="5" id="KW-0133">Cell shape</keyword>
<dbReference type="EMBL" id="UINC01027805">
    <property type="protein sequence ID" value="SVB07691.1"/>
    <property type="molecule type" value="Genomic_DNA"/>
</dbReference>
<dbReference type="InterPro" id="IPR001182">
    <property type="entry name" value="FtsW/RodA"/>
</dbReference>
<comment type="catalytic activity">
    <reaction evidence="11">
        <text>[GlcNAc-(1-&gt;4)-Mur2Ac(oyl-L-Ala-gamma-D-Glu-L-Lys-D-Ala-D-Ala)](n)-di-trans,octa-cis-undecaprenyl diphosphate + beta-D-GlcNAc-(1-&gt;4)-Mur2Ac(oyl-L-Ala-gamma-D-Glu-L-Lys-D-Ala-D-Ala)-di-trans,octa-cis-undecaprenyl diphosphate = [GlcNAc-(1-&gt;4)-Mur2Ac(oyl-L-Ala-gamma-D-Glu-L-Lys-D-Ala-D-Ala)](n+1)-di-trans,octa-cis-undecaprenyl diphosphate + di-trans,octa-cis-undecaprenyl diphosphate + H(+)</text>
        <dbReference type="Rhea" id="RHEA:23708"/>
        <dbReference type="Rhea" id="RHEA-COMP:9602"/>
        <dbReference type="Rhea" id="RHEA-COMP:9603"/>
        <dbReference type="ChEBI" id="CHEBI:15378"/>
        <dbReference type="ChEBI" id="CHEBI:58405"/>
        <dbReference type="ChEBI" id="CHEBI:60033"/>
        <dbReference type="ChEBI" id="CHEBI:78435"/>
        <dbReference type="EC" id="2.4.99.28"/>
    </reaction>
</comment>
<protein>
    <recommendedName>
        <fullName evidence="10">peptidoglycan glycosyltransferase</fullName>
        <ecNumber evidence="10">2.4.99.28</ecNumber>
    </recommendedName>
    <alternativeName>
        <fullName evidence="9">Peptidoglycan polymerase</fullName>
    </alternativeName>
</protein>
<evidence type="ECO:0000313" key="13">
    <source>
        <dbReference type="EMBL" id="SVB07691.1"/>
    </source>
</evidence>
<feature type="transmembrane region" description="Helical" evidence="12">
    <location>
        <begin position="343"/>
        <end position="362"/>
    </location>
</feature>
<evidence type="ECO:0000256" key="9">
    <source>
        <dbReference type="ARBA" id="ARBA00032370"/>
    </source>
</evidence>
<feature type="transmembrane region" description="Helical" evidence="12">
    <location>
        <begin position="112"/>
        <end position="133"/>
    </location>
</feature>
<evidence type="ECO:0000256" key="7">
    <source>
        <dbReference type="ARBA" id="ARBA00022989"/>
    </source>
</evidence>
<proteinExistence type="predicted"/>
<evidence type="ECO:0000256" key="10">
    <source>
        <dbReference type="ARBA" id="ARBA00044770"/>
    </source>
</evidence>
<dbReference type="Pfam" id="PF01098">
    <property type="entry name" value="FTSW_RODA_SPOVE"/>
    <property type="match status" value="1"/>
</dbReference>
<dbReference type="GO" id="GO:0032153">
    <property type="term" value="C:cell division site"/>
    <property type="evidence" value="ECO:0007669"/>
    <property type="project" value="TreeGrafter"/>
</dbReference>
<keyword evidence="8 12" id="KW-0472">Membrane</keyword>
<dbReference type="GO" id="GO:0008360">
    <property type="term" value="P:regulation of cell shape"/>
    <property type="evidence" value="ECO:0007669"/>
    <property type="project" value="UniProtKB-KW"/>
</dbReference>
<evidence type="ECO:0000256" key="11">
    <source>
        <dbReference type="ARBA" id="ARBA00049902"/>
    </source>
</evidence>
<organism evidence="13">
    <name type="scientific">marine metagenome</name>
    <dbReference type="NCBI Taxonomy" id="408172"/>
    <lineage>
        <taxon>unclassified sequences</taxon>
        <taxon>metagenomes</taxon>
        <taxon>ecological metagenomes</taxon>
    </lineage>
</organism>
<dbReference type="PANTHER" id="PTHR30474">
    <property type="entry name" value="CELL CYCLE PROTEIN"/>
    <property type="match status" value="1"/>
</dbReference>
<name>A0A382B2E7_9ZZZZ</name>
<keyword evidence="6" id="KW-0573">Peptidoglycan synthesis</keyword>